<keyword evidence="3" id="KW-1185">Reference proteome</keyword>
<organism evidence="2 3">
    <name type="scientific">Actinoplanes sichuanensis</name>
    <dbReference type="NCBI Taxonomy" id="512349"/>
    <lineage>
        <taxon>Bacteria</taxon>
        <taxon>Bacillati</taxon>
        <taxon>Actinomycetota</taxon>
        <taxon>Actinomycetes</taxon>
        <taxon>Micromonosporales</taxon>
        <taxon>Micromonosporaceae</taxon>
        <taxon>Actinoplanes</taxon>
    </lineage>
</organism>
<dbReference type="RefSeq" id="WP_317795658.1">
    <property type="nucleotide sequence ID" value="NZ_AP028461.1"/>
</dbReference>
<dbReference type="Pfam" id="PF03995">
    <property type="entry name" value="Inhibitor_I36"/>
    <property type="match status" value="1"/>
</dbReference>
<keyword evidence="1" id="KW-0732">Signal</keyword>
<feature type="chain" id="PRO_5045851192" evidence="1">
    <location>
        <begin position="30"/>
        <end position="142"/>
    </location>
</feature>
<accession>A0ABW4AUU5</accession>
<protein>
    <submittedName>
        <fullName evidence="2">Peptidase inhibitor family I36 protein</fullName>
    </submittedName>
</protein>
<dbReference type="EMBL" id="JBHTMK010000085">
    <property type="protein sequence ID" value="MFD1374545.1"/>
    <property type="molecule type" value="Genomic_DNA"/>
</dbReference>
<comment type="caution">
    <text evidence="2">The sequence shown here is derived from an EMBL/GenBank/DDBJ whole genome shotgun (WGS) entry which is preliminary data.</text>
</comment>
<name>A0ABW4AUU5_9ACTN</name>
<proteinExistence type="predicted"/>
<gene>
    <name evidence="2" type="ORF">ACFQ5G_55230</name>
</gene>
<reference evidence="3" key="1">
    <citation type="journal article" date="2019" name="Int. J. Syst. Evol. Microbiol.">
        <title>The Global Catalogue of Microorganisms (GCM) 10K type strain sequencing project: providing services to taxonomists for standard genome sequencing and annotation.</title>
        <authorList>
            <consortium name="The Broad Institute Genomics Platform"/>
            <consortium name="The Broad Institute Genome Sequencing Center for Infectious Disease"/>
            <person name="Wu L."/>
            <person name="Ma J."/>
        </authorList>
    </citation>
    <scope>NUCLEOTIDE SEQUENCE [LARGE SCALE GENOMIC DNA]</scope>
    <source>
        <strain evidence="3">CCM 7526</strain>
    </source>
</reference>
<dbReference type="Proteomes" id="UP001597183">
    <property type="component" value="Unassembled WGS sequence"/>
</dbReference>
<evidence type="ECO:0000313" key="3">
    <source>
        <dbReference type="Proteomes" id="UP001597183"/>
    </source>
</evidence>
<evidence type="ECO:0000313" key="2">
    <source>
        <dbReference type="EMBL" id="MFD1374545.1"/>
    </source>
</evidence>
<sequence>MHKARALLGAAAASLLTTAFLVPASPALAGPNCASGYHCGWDIGFDTGKISFFNGDRDFRDNRFHTGVIVDNNIKTVSNSSSSNYVSHWYTEVNWEGYAFCVNPGSWVGSLPDDGIPGNGVGFANEASSVRLEAGGPYDWCY</sequence>
<feature type="signal peptide" evidence="1">
    <location>
        <begin position="1"/>
        <end position="29"/>
    </location>
</feature>
<evidence type="ECO:0000256" key="1">
    <source>
        <dbReference type="SAM" id="SignalP"/>
    </source>
</evidence>